<dbReference type="EMBL" id="CAEZSS010000012">
    <property type="protein sequence ID" value="CAB4539770.1"/>
    <property type="molecule type" value="Genomic_DNA"/>
</dbReference>
<evidence type="ECO:0000313" key="2">
    <source>
        <dbReference type="EMBL" id="CAB4539770.1"/>
    </source>
</evidence>
<dbReference type="Pfam" id="PF03372">
    <property type="entry name" value="Exo_endo_phos"/>
    <property type="match status" value="1"/>
</dbReference>
<feature type="domain" description="Endonuclease/exonuclease/phosphatase" evidence="1">
    <location>
        <begin position="12"/>
        <end position="271"/>
    </location>
</feature>
<name>A0A6J6BKW7_9ZZZZ</name>
<protein>
    <submittedName>
        <fullName evidence="2">Unannotated protein</fullName>
    </submittedName>
</protein>
<reference evidence="2" key="1">
    <citation type="submission" date="2020-05" db="EMBL/GenBank/DDBJ databases">
        <authorList>
            <person name="Chiriac C."/>
            <person name="Salcher M."/>
            <person name="Ghai R."/>
            <person name="Kavagutti S V."/>
        </authorList>
    </citation>
    <scope>NUCLEOTIDE SEQUENCE</scope>
</reference>
<dbReference type="GO" id="GO:0003824">
    <property type="term" value="F:catalytic activity"/>
    <property type="evidence" value="ECO:0007669"/>
    <property type="project" value="InterPro"/>
</dbReference>
<proteinExistence type="predicted"/>
<accession>A0A6J6BKW7</accession>
<dbReference type="SUPFAM" id="SSF56219">
    <property type="entry name" value="DNase I-like"/>
    <property type="match status" value="1"/>
</dbReference>
<sequence>MVVAPAQKMRVISWNLLHGQVIPPVGEQDWRQSLITSASDIASHFKPDFISLQEVDYLQPRSGNINQTKLIAESMGLKYWYYLPALLGTPGSSWQKVKNLESGIISQDSNNPELKTSYGIGFATSTPVKKIYTKALGRSILGMPLLIPKDNGKGARFIYVKDEPRVAIIAELENGLTIATTHLSFVPFVNVFQLNRLISSLKKLPGLPVIVGDLNLPANIPSKVSGFKSVISQPTYPSWKPKIQFDYIMVANKQDVQAKSLSTIKPSISDHVPIGVELNF</sequence>
<gene>
    <name evidence="2" type="ORF">UFOPK1505_00125</name>
</gene>
<dbReference type="InterPro" id="IPR005135">
    <property type="entry name" value="Endo/exonuclease/phosphatase"/>
</dbReference>
<dbReference type="InterPro" id="IPR036691">
    <property type="entry name" value="Endo/exonu/phosph_ase_sf"/>
</dbReference>
<organism evidence="2">
    <name type="scientific">freshwater metagenome</name>
    <dbReference type="NCBI Taxonomy" id="449393"/>
    <lineage>
        <taxon>unclassified sequences</taxon>
        <taxon>metagenomes</taxon>
        <taxon>ecological metagenomes</taxon>
    </lineage>
</organism>
<dbReference type="Gene3D" id="3.60.10.10">
    <property type="entry name" value="Endonuclease/exonuclease/phosphatase"/>
    <property type="match status" value="1"/>
</dbReference>
<dbReference type="AlphaFoldDB" id="A0A6J6BKW7"/>
<evidence type="ECO:0000259" key="1">
    <source>
        <dbReference type="Pfam" id="PF03372"/>
    </source>
</evidence>